<sequence>MLIELTLATNAVTSATVKTCGLVQKIYTIAQGVSGALVLLMILWGCSAPAFNSSNLTWKIYSNSRYGFEFPYPSNWTALTAPENDDGIAFVSPQNNSVEIRGWAVNRLPGSITEEADFEKTMNLNFQTAQGVSGVMLVEVSPQVSLMTLTLTQAQVKYYWQGRSQSQEFPDYYRLFYYIAQQYRIPSRGGR</sequence>
<accession>A0A367RE32</accession>
<proteinExistence type="predicted"/>
<reference evidence="1" key="1">
    <citation type="submission" date="2016-04" db="EMBL/GenBank/DDBJ databases">
        <authorList>
            <person name="Tabuchi Yagui T.R."/>
        </authorList>
    </citation>
    <scope>NUCLEOTIDE SEQUENCE [LARGE SCALE GENOMIC DNA]</scope>
    <source>
        <strain evidence="1">NIES-26</strain>
    </source>
</reference>
<evidence type="ECO:0000313" key="2">
    <source>
        <dbReference type="Proteomes" id="UP000252107"/>
    </source>
</evidence>
<name>A0A367RE32_9NOSO</name>
<organism evidence="1 2">
    <name type="scientific">Nostoc minutum NIES-26</name>
    <dbReference type="NCBI Taxonomy" id="1844469"/>
    <lineage>
        <taxon>Bacteria</taxon>
        <taxon>Bacillati</taxon>
        <taxon>Cyanobacteriota</taxon>
        <taxon>Cyanophyceae</taxon>
        <taxon>Nostocales</taxon>
        <taxon>Nostocaceae</taxon>
        <taxon>Nostoc</taxon>
    </lineage>
</organism>
<evidence type="ECO:0000313" key="1">
    <source>
        <dbReference type="EMBL" id="RCJ34788.1"/>
    </source>
</evidence>
<dbReference type="EMBL" id="LXQD01000163">
    <property type="protein sequence ID" value="RCJ34788.1"/>
    <property type="molecule type" value="Genomic_DNA"/>
</dbReference>
<protein>
    <submittedName>
        <fullName evidence="1">Uncharacterized protein</fullName>
    </submittedName>
</protein>
<keyword evidence="2" id="KW-1185">Reference proteome</keyword>
<dbReference type="AlphaFoldDB" id="A0A367RE32"/>
<comment type="caution">
    <text evidence="1">The sequence shown here is derived from an EMBL/GenBank/DDBJ whole genome shotgun (WGS) entry which is preliminary data.</text>
</comment>
<gene>
    <name evidence="1" type="ORF">A6770_16725</name>
</gene>
<dbReference type="Proteomes" id="UP000252107">
    <property type="component" value="Unassembled WGS sequence"/>
</dbReference>